<evidence type="ECO:0000259" key="2">
    <source>
        <dbReference type="Pfam" id="PF04082"/>
    </source>
</evidence>
<gene>
    <name evidence="3" type="ORF">LTR16_003703</name>
</gene>
<proteinExistence type="predicted"/>
<dbReference type="PANTHER" id="PTHR47431">
    <property type="entry name" value="ZN(II)2CYS6 TRANSCRIPTION FACTOR (EUROFUNG)-RELATED"/>
    <property type="match status" value="1"/>
</dbReference>
<keyword evidence="4" id="KW-1185">Reference proteome</keyword>
<keyword evidence="1" id="KW-0539">Nucleus</keyword>
<feature type="domain" description="Xylanolytic transcriptional activator regulatory" evidence="2">
    <location>
        <begin position="1"/>
        <end position="123"/>
    </location>
</feature>
<dbReference type="InterPro" id="IPR007219">
    <property type="entry name" value="XnlR_reg_dom"/>
</dbReference>
<dbReference type="EMBL" id="JAVRRA010016828">
    <property type="protein sequence ID" value="KAK5201133.1"/>
    <property type="molecule type" value="Genomic_DNA"/>
</dbReference>
<reference evidence="3 4" key="1">
    <citation type="submission" date="2023-08" db="EMBL/GenBank/DDBJ databases">
        <title>Black Yeasts Isolated from many extreme environments.</title>
        <authorList>
            <person name="Coleine C."/>
            <person name="Stajich J.E."/>
            <person name="Selbmann L."/>
        </authorList>
    </citation>
    <scope>NUCLEOTIDE SEQUENCE [LARGE SCALE GENOMIC DNA]</scope>
    <source>
        <strain evidence="3 4">CCFEE 536</strain>
    </source>
</reference>
<evidence type="ECO:0000313" key="3">
    <source>
        <dbReference type="EMBL" id="KAK5201133.1"/>
    </source>
</evidence>
<evidence type="ECO:0000256" key="1">
    <source>
        <dbReference type="ARBA" id="ARBA00023242"/>
    </source>
</evidence>
<name>A0ABR0LNM6_9PEZI</name>
<evidence type="ECO:0000313" key="4">
    <source>
        <dbReference type="Proteomes" id="UP001357485"/>
    </source>
</evidence>
<dbReference type="Proteomes" id="UP001357485">
    <property type="component" value="Unassembled WGS sequence"/>
</dbReference>
<dbReference type="CDD" id="cd12148">
    <property type="entry name" value="fungal_TF_MHR"/>
    <property type="match status" value="1"/>
</dbReference>
<dbReference type="PANTHER" id="PTHR47431:SF1">
    <property type="entry name" value="ZN(II)2CYS6 TRANSCRIPTION FACTOR (EUROFUNG)"/>
    <property type="match status" value="1"/>
</dbReference>
<comment type="caution">
    <text evidence="3">The sequence shown here is derived from an EMBL/GenBank/DDBJ whole genome shotgun (WGS) entry which is preliminary data.</text>
</comment>
<accession>A0ABR0LNM6</accession>
<sequence>MALELGMNRRNFASENGLGNPLMQESWRRTWWELYVVDGLIAAVSQSTAFQLRDVASDVPLPCEESEYVSSCLPYGYRTLEEYDNALFENEDVTYSSFTYRIDAVRILGKILAVSQRDSFDLQSIDAIDALLVNWSLHLPASKRQPIGKDGQIDEMLFQAHMIVGT</sequence>
<protein>
    <recommendedName>
        <fullName evidence="2">Xylanolytic transcriptional activator regulatory domain-containing protein</fullName>
    </recommendedName>
</protein>
<organism evidence="3 4">
    <name type="scientific">Cryomyces antarcticus</name>
    <dbReference type="NCBI Taxonomy" id="329879"/>
    <lineage>
        <taxon>Eukaryota</taxon>
        <taxon>Fungi</taxon>
        <taxon>Dikarya</taxon>
        <taxon>Ascomycota</taxon>
        <taxon>Pezizomycotina</taxon>
        <taxon>Dothideomycetes</taxon>
        <taxon>Dothideomycetes incertae sedis</taxon>
        <taxon>Cryomyces</taxon>
    </lineage>
</organism>
<dbReference type="Pfam" id="PF04082">
    <property type="entry name" value="Fungal_trans"/>
    <property type="match status" value="1"/>
</dbReference>